<reference evidence="1" key="1">
    <citation type="submission" date="2021-05" db="EMBL/GenBank/DDBJ databases">
        <authorList>
            <person name="Scholz U."/>
            <person name="Mascher M."/>
            <person name="Fiebig A."/>
        </authorList>
    </citation>
    <scope>NUCLEOTIDE SEQUENCE [LARGE SCALE GENOMIC DNA]</scope>
</reference>
<proteinExistence type="predicted"/>
<dbReference type="Proteomes" id="UP001732700">
    <property type="component" value="Chromosome 7C"/>
</dbReference>
<reference evidence="1" key="2">
    <citation type="submission" date="2025-09" db="UniProtKB">
        <authorList>
            <consortium name="EnsemblPlants"/>
        </authorList>
    </citation>
    <scope>IDENTIFICATION</scope>
</reference>
<protein>
    <submittedName>
        <fullName evidence="1">Uncharacterized protein</fullName>
    </submittedName>
</protein>
<sequence length="1278" mass="144599">MDRQSILRRNELISMLCDENAEPNALPLSLLEEITNGFSEERVIGRGGFAVVYKGILDNGEAIAVKKLSYTYKYEKQFNREVECLIRVKHKNVVRFIGYCVDSQGKADSYNGKFVIADVLQKLLCFEYLPCGTLDKYITDASCGLEWRTRYKIINGICDGLHYLHQNTVLHLDLKPPNILLDGNMLPKIADFGLSRRFEQKQSRAITTSIGGTLGYLAPEFGSREITYRFDLYSLGVIIIEILTGKKGYEDVDNVLESWSNRLEKSYRDIQLKQVRVCTEIGMECIESNPSKRPVSMHDIIARLHEIGNTEGFIEIDMTTSSSLQVKTNSGGLHEGGATGGTSCEDFSFSWSSSFSSDLTASEQISEVVLLAVTKTSFILGDEATTAIVAKLSEEVSNLKELPVKVEQIRKQLTVLGSVIRQIDTAYFMDKKKDASWNLIGNVRNVAFHVEDVMDKYSYYVLQLQREGFLKNCFIEGTHYVKVLSEIAEEVVAAEKETLLAMEIKDQWLQRSQFVPNKLSDMAIQQSEDSFTEFVKDDSLVGIEYNRKLLTGWLYSEEPETTVITVWGMGGIGKSTLVANVYEREKINFHAHAWIVVSHDYTVDNLLRTLLWKIGYTEQLVYAPIDKMDVYDLKNEIKQIHGNRKCLIVLDDVWQEEVCLQLQDALQNLQGSRILITTRTVRVAEISSPGRCLSLMTLRSSDAFELFCRRAFCNKKGHMCPVEFVEIAGSIVNRCQGMPLATVIIGSMLSSTQRLDIWAQKYKQLQSELSENHHVQAVLTVSYSDLPGDVRNCLLYCSLFPLNCHMPCDSLVRMWVAEGFVLSKQNSTPEVVAEGILKELIRRNFLELVEDDEFGRVNSCKMHGAVHDLLMSIAKEERYDSRDGHYTVMDTDDRYVRRLSLPGWKDSNGVKVELPSLRTVVSLGAILSSPSAVLSSILSESIYLTVLELQDSEVTQVPASIGSLFNLRYIGLRRTKVNSLPESIKNLSNLHTLDIKQTKVEKLPRGVVKIRKLRHLLADRYDDNKKQREFSTFVGVQAPENLSNLQELETLEVVESSNDLADHLKELMQLRSLWIENISAADCANIFATLSNMQFLSSLVLSAKDENETLCFKALEPRTTELCRLTFRGQWAKGTLECPIFRCHGPNLRYLDLSWCDLGKDPLGMLAPYLPNITYLKLANMHSATTLIISGDYFPNLKTLVLNRMPDVRGLNIMDGALSCVEGLYIISLSMFDTLPRGIASLRSLKKLWLLDLHKDFIRQWYTSGMPQKVLHVSQVRV</sequence>
<dbReference type="EnsemblPlants" id="AVESA.00010b.r2.7CG0688660.2">
    <property type="protein sequence ID" value="AVESA.00010b.r2.7CG0688660.2.CDS"/>
    <property type="gene ID" value="AVESA.00010b.r2.7CG0688660"/>
</dbReference>
<evidence type="ECO:0000313" key="2">
    <source>
        <dbReference type="Proteomes" id="UP001732700"/>
    </source>
</evidence>
<organism evidence="1 2">
    <name type="scientific">Avena sativa</name>
    <name type="common">Oat</name>
    <dbReference type="NCBI Taxonomy" id="4498"/>
    <lineage>
        <taxon>Eukaryota</taxon>
        <taxon>Viridiplantae</taxon>
        <taxon>Streptophyta</taxon>
        <taxon>Embryophyta</taxon>
        <taxon>Tracheophyta</taxon>
        <taxon>Spermatophyta</taxon>
        <taxon>Magnoliopsida</taxon>
        <taxon>Liliopsida</taxon>
        <taxon>Poales</taxon>
        <taxon>Poaceae</taxon>
        <taxon>BOP clade</taxon>
        <taxon>Pooideae</taxon>
        <taxon>Poodae</taxon>
        <taxon>Poeae</taxon>
        <taxon>Poeae Chloroplast Group 1 (Aveneae type)</taxon>
        <taxon>Aveninae</taxon>
        <taxon>Avena</taxon>
    </lineage>
</organism>
<keyword evidence="2" id="KW-1185">Reference proteome</keyword>
<name>A0ACD6A4Q7_AVESA</name>
<accession>A0ACD6A4Q7</accession>
<evidence type="ECO:0000313" key="1">
    <source>
        <dbReference type="EnsemblPlants" id="AVESA.00010b.r2.7CG0688660.2.CDS"/>
    </source>
</evidence>